<feature type="compositionally biased region" description="Low complexity" evidence="2">
    <location>
        <begin position="660"/>
        <end position="695"/>
    </location>
</feature>
<dbReference type="PROSITE" id="PS50003">
    <property type="entry name" value="PH_DOMAIN"/>
    <property type="match status" value="1"/>
</dbReference>
<evidence type="ECO:0000313" key="4">
    <source>
        <dbReference type="EMBL" id="KND99518.1"/>
    </source>
</evidence>
<dbReference type="VEuPathDB" id="FungiDB:B9J08_005294"/>
<dbReference type="SMART" id="SM00233">
    <property type="entry name" value="PH"/>
    <property type="match status" value="1"/>
</dbReference>
<dbReference type="VEuPathDB" id="FungiDB:CJJ07_005391"/>
<feature type="region of interest" description="Disordered" evidence="2">
    <location>
        <begin position="484"/>
        <end position="510"/>
    </location>
</feature>
<protein>
    <recommendedName>
        <fullName evidence="3">PH domain-containing protein</fullName>
    </recommendedName>
</protein>
<dbReference type="PANTHER" id="PTHR31941:SF15">
    <property type="entry name" value="ACTIVATOR OF SKN7 PROTEIN 10-RELATED"/>
    <property type="match status" value="1"/>
</dbReference>
<dbReference type="InterPro" id="IPR046868">
    <property type="entry name" value="BAR_4"/>
</dbReference>
<comment type="caution">
    <text evidence="4">The sequence shown here is derived from an EMBL/GenBank/DDBJ whole genome shotgun (WGS) entry which is preliminary data.</text>
</comment>
<evidence type="ECO:0000313" key="5">
    <source>
        <dbReference type="Proteomes" id="UP000037122"/>
    </source>
</evidence>
<dbReference type="Gene3D" id="2.30.29.30">
    <property type="entry name" value="Pleckstrin-homology domain (PH domain)/Phosphotyrosine-binding domain (PTB)"/>
    <property type="match status" value="1"/>
</dbReference>
<dbReference type="VEuPathDB" id="FungiDB:CJJ09_004063"/>
<feature type="domain" description="PH" evidence="3">
    <location>
        <begin position="441"/>
        <end position="571"/>
    </location>
</feature>
<reference evidence="5" key="1">
    <citation type="journal article" date="2015" name="BMC Genomics">
        <title>Draft genome of a commonly misdiagnosed multidrug resistant pathogen Candida auris.</title>
        <authorList>
            <person name="Chatterjee S."/>
            <person name="Alampalli S.V."/>
            <person name="Nageshan R.K."/>
            <person name="Chettiar S.T."/>
            <person name="Joshi S."/>
            <person name="Tatu U.S."/>
        </authorList>
    </citation>
    <scope>NUCLEOTIDE SEQUENCE [LARGE SCALE GENOMIC DNA]</scope>
    <source>
        <strain evidence="5">6684</strain>
    </source>
</reference>
<dbReference type="InterPro" id="IPR011993">
    <property type="entry name" value="PH-like_dom_sf"/>
</dbReference>
<dbReference type="EMBL" id="LGST01000023">
    <property type="protein sequence ID" value="KND99518.1"/>
    <property type="molecule type" value="Genomic_DNA"/>
</dbReference>
<keyword evidence="1" id="KW-0597">Phosphoprotein</keyword>
<evidence type="ECO:0000256" key="2">
    <source>
        <dbReference type="SAM" id="MobiDB-lite"/>
    </source>
</evidence>
<dbReference type="Pfam" id="PF20399">
    <property type="entry name" value="PH_20"/>
    <property type="match status" value="1"/>
</dbReference>
<dbReference type="VEuPathDB" id="FungiDB:QG37_03660"/>
<dbReference type="InterPro" id="IPR046869">
    <property type="entry name" value="SLM1/RGC1-like_PH"/>
</dbReference>
<accession>A0A0L0NZT4</accession>
<feature type="region of interest" description="Disordered" evidence="2">
    <location>
        <begin position="654"/>
        <end position="729"/>
    </location>
</feature>
<dbReference type="Pfam" id="PF20400">
    <property type="entry name" value="BAR_4"/>
    <property type="match status" value="1"/>
</dbReference>
<dbReference type="InterPro" id="IPR001849">
    <property type="entry name" value="PH_domain"/>
</dbReference>
<feature type="compositionally biased region" description="Polar residues" evidence="2">
    <location>
        <begin position="708"/>
        <end position="721"/>
    </location>
</feature>
<feature type="compositionally biased region" description="Basic and acidic residues" evidence="2">
    <location>
        <begin position="484"/>
        <end position="497"/>
    </location>
</feature>
<gene>
    <name evidence="4" type="ORF">QG37_03660</name>
</gene>
<feature type="region of interest" description="Disordered" evidence="2">
    <location>
        <begin position="148"/>
        <end position="177"/>
    </location>
</feature>
<proteinExistence type="predicted"/>
<evidence type="ECO:0000256" key="1">
    <source>
        <dbReference type="ARBA" id="ARBA00022553"/>
    </source>
</evidence>
<organism evidence="4 5">
    <name type="scientific">Candidozyma auris</name>
    <name type="common">Yeast</name>
    <name type="synonym">Candida auris</name>
    <dbReference type="NCBI Taxonomy" id="498019"/>
    <lineage>
        <taxon>Eukaryota</taxon>
        <taxon>Fungi</taxon>
        <taxon>Dikarya</taxon>
        <taxon>Ascomycota</taxon>
        <taxon>Saccharomycotina</taxon>
        <taxon>Pichiomycetes</taxon>
        <taxon>Metschnikowiaceae</taxon>
        <taxon>Candidozyma</taxon>
    </lineage>
</organism>
<dbReference type="PANTHER" id="PTHR31941">
    <property type="entry name" value="CYTOSKELETAL SIGNALING PROTEIN SLM1"/>
    <property type="match status" value="1"/>
</dbReference>
<evidence type="ECO:0000259" key="3">
    <source>
        <dbReference type="PROSITE" id="PS50003"/>
    </source>
</evidence>
<dbReference type="VEuPathDB" id="FungiDB:CJI97_005378"/>
<dbReference type="SUPFAM" id="SSF50729">
    <property type="entry name" value="PH domain-like"/>
    <property type="match status" value="1"/>
</dbReference>
<name>A0A0L0NZT4_CANAR</name>
<dbReference type="VEuPathDB" id="FungiDB:CJI96_0004081"/>
<dbReference type="AlphaFoldDB" id="A0A0L0NZT4"/>
<sequence length="826" mass="92453">MVSDVLPLSDRRSPFYVNTPSFDAKPVDHLVSYFKLWKHFIAALIAYLKDLLMAKEFELNLNLQLVGSVQFPGFRDLAFKTLSAVQQAQTLPLSPLGLLSLKELGKALNASSTNLAAARPGLPKQKSQSSIFKNQSFAHRKLPSASSLNSELLSGNGKPLKNGKTDHASSPLHHTSTLGSLSSSISAAKYAPKSDVTIDPSYFPDNSLFTNMANLLVNHHYQTYTAQLRLVKDLQLKLIPKLESLHRNLGLKIKEIKSSLKNDSFANPSLAREVSKTGAVINNFVSSVRRYSDPRPVLSKELDDDEDEDSMSDPFLVKLRLDYQLKNQLIHENYVYASYVNLQNISRDLLNYVIKDLNFVSERLGKLGNGEVYASTAENAVYNLAANLRSHINNASNDWEYFISHNTNFLNVYYDTDVSPKREVRSAQDIVIPYADSLHSKCLRCGIIYKKNKLIKSYTSYFYLLTCNYLHEFRLDTMSDRISDATSKSDKKTGEKSSHKRKKGKIGGVVGHDDTPVKSYNLNNYSFLIKSEKDFKFTLTKNSSTSHKFNFKCANQEDFHNWSADLHDLLKFSSQHLKRFDYIETKMNMREKQSTVKSEGGVPPRDMSLNLNQYLGKDKISVEKIQGESLSGMFTPRVQLPSETVKTEKNPFENTFTEISSPPVASQSVSPEVTSASQSPPETSATPASRPTSPSLVNMPLGAISPASARSPTGSGTQTPVESHEKEHEHYLKLQNEILKQQQQLMELKILHSPKSGSGNKLSLSRQSSAESIVSMMEQNTNDLSELLHHGKGLIEQPPTAEKLYKNQEANSLVPQVFVLNHENEL</sequence>
<dbReference type="Proteomes" id="UP000037122">
    <property type="component" value="Unassembled WGS sequence"/>
</dbReference>